<dbReference type="AlphaFoldDB" id="B0FB18"/>
<feature type="transmembrane region" description="Helical" evidence="1">
    <location>
        <begin position="137"/>
        <end position="158"/>
    </location>
</feature>
<dbReference type="EMBL" id="EU285670">
    <property type="protein sequence ID" value="ABY56071.1"/>
    <property type="molecule type" value="Genomic_DNA"/>
</dbReference>
<protein>
    <submittedName>
        <fullName evidence="2">Uncharacterized protein</fullName>
    </submittedName>
</protein>
<keyword evidence="1" id="KW-1133">Transmembrane helix</keyword>
<sequence>MGQTLSFYRVEVVVTKNKIQHDKQGYRQMKEVPKTLPGYVINIFFILGVLSAVAFRILIVFQHVKQEYFRPVWYFGIIGYTFFFLYRYIISEKRKRAIEDYSLIPKIRKGDELSDEDRAVVIYCLSSIRNSRENYNYLFIFAMSAVAVLLDLALTYFVSV</sequence>
<name>B0FB18_9BACT</name>
<reference evidence="2" key="1">
    <citation type="submission" date="2007-11" db="EMBL/GenBank/DDBJ databases">
        <title>Biochemical properites of a novel hydrolytic enzyme retrieved from a metagenomic library of tidal flat sediments.</title>
        <authorList>
            <person name="Lee M.-H."/>
            <person name="Song J.K."/>
            <person name="Yoon J.-H."/>
        </authorList>
    </citation>
    <scope>NUCLEOTIDE SEQUENCE</scope>
</reference>
<organism evidence="2">
    <name type="scientific">uncultured bacterium pFosPlaG</name>
    <dbReference type="NCBI Taxonomy" id="491370"/>
    <lineage>
        <taxon>Bacteria</taxon>
        <taxon>environmental samples</taxon>
    </lineage>
</organism>
<evidence type="ECO:0000256" key="1">
    <source>
        <dbReference type="SAM" id="Phobius"/>
    </source>
</evidence>
<feature type="transmembrane region" description="Helical" evidence="1">
    <location>
        <begin position="71"/>
        <end position="89"/>
    </location>
</feature>
<proteinExistence type="predicted"/>
<keyword evidence="1" id="KW-0472">Membrane</keyword>
<evidence type="ECO:0000313" key="2">
    <source>
        <dbReference type="EMBL" id="ABY56071.1"/>
    </source>
</evidence>
<keyword evidence="1" id="KW-0812">Transmembrane</keyword>
<feature type="transmembrane region" description="Helical" evidence="1">
    <location>
        <begin position="36"/>
        <end position="59"/>
    </location>
</feature>
<accession>B0FB18</accession>